<dbReference type="KEGG" id="rsi:Runsl_5821"/>
<evidence type="ECO:0000313" key="1">
    <source>
        <dbReference type="EMBL" id="AEI52118.1"/>
    </source>
</evidence>
<dbReference type="EMBL" id="CP002862">
    <property type="protein sequence ID" value="AEI52118.1"/>
    <property type="molecule type" value="Genomic_DNA"/>
</dbReference>
<reference evidence="1 2" key="2">
    <citation type="journal article" date="2012" name="Stand. Genomic Sci.">
        <title>Complete genome sequence of the aquatic bacterium Runella slithyformis type strain (LSU 4(T)).</title>
        <authorList>
            <person name="Copeland A."/>
            <person name="Zhang X."/>
            <person name="Misra M."/>
            <person name="Lapidus A."/>
            <person name="Nolan M."/>
            <person name="Lucas S."/>
            <person name="Deshpande S."/>
            <person name="Cheng J.F."/>
            <person name="Tapia R."/>
            <person name="Goodwin L.A."/>
            <person name="Pitluck S."/>
            <person name="Liolios K."/>
            <person name="Pagani I."/>
            <person name="Ivanova N."/>
            <person name="Mikhailova N."/>
            <person name="Pati A."/>
            <person name="Chen A."/>
            <person name="Palaniappan K."/>
            <person name="Land M."/>
            <person name="Hauser L."/>
            <person name="Pan C."/>
            <person name="Jeffries C.D."/>
            <person name="Detter J.C."/>
            <person name="Brambilla E.M."/>
            <person name="Rohde M."/>
            <person name="Djao O.D."/>
            <person name="Goker M."/>
            <person name="Sikorski J."/>
            <person name="Tindall B.J."/>
            <person name="Woyke T."/>
            <person name="Bristow J."/>
            <person name="Eisen J.A."/>
            <person name="Markowitz V."/>
            <person name="Hugenholtz P."/>
            <person name="Kyrpides N.C."/>
            <person name="Klenk H.P."/>
            <person name="Mavromatis K."/>
        </authorList>
    </citation>
    <scope>NUCLEOTIDE SEQUENCE [LARGE SCALE GENOMIC DNA]</scope>
    <source>
        <strain evidence="2">ATCC 29530 / DSM 19594 / LMG 11500 / NCIMB 11436 / LSU 4</strain>
    </source>
</reference>
<dbReference type="Pfam" id="PF05015">
    <property type="entry name" value="HigB-like_toxin"/>
    <property type="match status" value="1"/>
</dbReference>
<name>A0A7U3ZRR2_RUNSL</name>
<dbReference type="PANTHER" id="PTHR40266">
    <property type="entry name" value="TOXIN HIGB-1"/>
    <property type="match status" value="1"/>
</dbReference>
<dbReference type="Proteomes" id="UP000000493">
    <property type="component" value="Plasmid pRUNSL03"/>
</dbReference>
<dbReference type="InterPro" id="IPR035093">
    <property type="entry name" value="RelE/ParE_toxin_dom_sf"/>
</dbReference>
<keyword evidence="1" id="KW-0614">Plasmid</keyword>
<protein>
    <submittedName>
        <fullName evidence="1">Plasmid maintenance system killer</fullName>
    </submittedName>
</protein>
<dbReference type="AlphaFoldDB" id="A0A7U3ZRR2"/>
<dbReference type="Gene3D" id="3.30.2310.20">
    <property type="entry name" value="RelE-like"/>
    <property type="match status" value="1"/>
</dbReference>
<geneLocation type="plasmid" evidence="1 2">
    <name>pRUNSL03</name>
</geneLocation>
<dbReference type="SUPFAM" id="SSF143011">
    <property type="entry name" value="RelE-like"/>
    <property type="match status" value="1"/>
</dbReference>
<proteinExistence type="predicted"/>
<keyword evidence="2" id="KW-1185">Reference proteome</keyword>
<dbReference type="PANTHER" id="PTHR40266:SF2">
    <property type="entry name" value="TOXIN HIGB-1"/>
    <property type="match status" value="1"/>
</dbReference>
<accession>A0A7U3ZRR2</accession>
<sequence>MIQSIRHKALLQYYTEGNGSKLPSQYLRKINRILDQLDAVSSTDDIVAMGSGIHKLTGNLADYWSIKVTPNYRIIFRFENGDVHDIDFLDYH</sequence>
<evidence type="ECO:0000313" key="2">
    <source>
        <dbReference type="Proteomes" id="UP000000493"/>
    </source>
</evidence>
<organism evidence="1 2">
    <name type="scientific">Runella slithyformis (strain ATCC 29530 / DSM 19594 / LMG 11500 / NCIMB 11436 / LSU 4)</name>
    <dbReference type="NCBI Taxonomy" id="761193"/>
    <lineage>
        <taxon>Bacteria</taxon>
        <taxon>Pseudomonadati</taxon>
        <taxon>Bacteroidota</taxon>
        <taxon>Cytophagia</taxon>
        <taxon>Cytophagales</taxon>
        <taxon>Spirosomataceae</taxon>
        <taxon>Runella</taxon>
    </lineage>
</organism>
<reference evidence="2" key="1">
    <citation type="submission" date="2011-06" db="EMBL/GenBank/DDBJ databases">
        <title>The complete genome of plasmid 3 of Runella slithyformis DSM 19594.</title>
        <authorList>
            <consortium name="US DOE Joint Genome Institute (JGI-PGF)"/>
            <person name="Lucas S."/>
            <person name="Han J."/>
            <person name="Lapidus A."/>
            <person name="Bruce D."/>
            <person name="Goodwin L."/>
            <person name="Pitluck S."/>
            <person name="Peters L."/>
            <person name="Kyrpides N."/>
            <person name="Mavromatis K."/>
            <person name="Ivanova N."/>
            <person name="Ovchinnikova G."/>
            <person name="Zhang X."/>
            <person name="Misra M."/>
            <person name="Detter J.C."/>
            <person name="Tapia R."/>
            <person name="Han C."/>
            <person name="Land M."/>
            <person name="Hauser L."/>
            <person name="Markowitz V."/>
            <person name="Cheng J.-F."/>
            <person name="Hugenholtz P."/>
            <person name="Woyke T."/>
            <person name="Wu D."/>
            <person name="Tindall B."/>
            <person name="Faehrich R."/>
            <person name="Brambilla E."/>
            <person name="Klenk H.-P."/>
            <person name="Eisen J.A."/>
        </authorList>
    </citation>
    <scope>NUCLEOTIDE SEQUENCE [LARGE SCALE GENOMIC DNA]</scope>
    <source>
        <strain evidence="2">ATCC 29530 / DSM 19594 / LMG 11500 / NCIMB 11436 / LSU 4</strain>
        <plasmid evidence="2">pRUNSL03</plasmid>
    </source>
</reference>
<dbReference type="RefSeq" id="WP_013921699.1">
    <property type="nucleotide sequence ID" value="NC_015694.1"/>
</dbReference>
<gene>
    <name evidence="1" type="ordered locus">Runsl_5821</name>
</gene>
<dbReference type="InterPro" id="IPR007711">
    <property type="entry name" value="HigB-1"/>
</dbReference>